<dbReference type="InterPro" id="IPR022689">
    <property type="entry name" value="Iron_dep_repressor"/>
</dbReference>
<dbReference type="InterPro" id="IPR050536">
    <property type="entry name" value="DtxR_MntR_Metal-Reg"/>
</dbReference>
<evidence type="ECO:0000256" key="4">
    <source>
        <dbReference type="ARBA" id="ARBA00023163"/>
    </source>
</evidence>
<dbReference type="InterPro" id="IPR036421">
    <property type="entry name" value="Fe_dep_repressor_sf"/>
</dbReference>
<dbReference type="GO" id="GO:0003677">
    <property type="term" value="F:DNA binding"/>
    <property type="evidence" value="ECO:0007669"/>
    <property type="project" value="UniProtKB-KW"/>
</dbReference>
<dbReference type="SMART" id="SM00529">
    <property type="entry name" value="HTH_DTXR"/>
    <property type="match status" value="1"/>
</dbReference>
<protein>
    <submittedName>
        <fullName evidence="6">Metal-dependent transcriptional regulator</fullName>
    </submittedName>
</protein>
<keyword evidence="7" id="KW-1185">Reference proteome</keyword>
<dbReference type="GO" id="GO:0003700">
    <property type="term" value="F:DNA-binding transcription factor activity"/>
    <property type="evidence" value="ECO:0007669"/>
    <property type="project" value="InterPro"/>
</dbReference>
<comment type="similarity">
    <text evidence="1">Belongs to the DtxR/MntR family.</text>
</comment>
<gene>
    <name evidence="6" type="ORF">OCV57_11415</name>
</gene>
<dbReference type="SUPFAM" id="SSF46785">
    <property type="entry name" value="Winged helix' DNA-binding domain"/>
    <property type="match status" value="1"/>
</dbReference>
<dbReference type="PANTHER" id="PTHR33238:SF7">
    <property type="entry name" value="IRON-DEPENDENT TRANSCRIPTIONAL REGULATOR"/>
    <property type="match status" value="1"/>
</dbReference>
<dbReference type="RefSeq" id="WP_022288608.1">
    <property type="nucleotide sequence ID" value="NZ_JAOQJZ010000013.1"/>
</dbReference>
<dbReference type="SUPFAM" id="SSF47979">
    <property type="entry name" value="Iron-dependent repressor protein, dimerization domain"/>
    <property type="match status" value="1"/>
</dbReference>
<dbReference type="PROSITE" id="PS50944">
    <property type="entry name" value="HTH_DTXR"/>
    <property type="match status" value="1"/>
</dbReference>
<dbReference type="EMBL" id="JAOQJZ010000013">
    <property type="protein sequence ID" value="MCU6706529.1"/>
    <property type="molecule type" value="Genomic_DNA"/>
</dbReference>
<evidence type="ECO:0000259" key="5">
    <source>
        <dbReference type="PROSITE" id="PS50944"/>
    </source>
</evidence>
<dbReference type="InterPro" id="IPR036388">
    <property type="entry name" value="WH-like_DNA-bd_sf"/>
</dbReference>
<dbReference type="GO" id="GO:0046914">
    <property type="term" value="F:transition metal ion binding"/>
    <property type="evidence" value="ECO:0007669"/>
    <property type="project" value="InterPro"/>
</dbReference>
<evidence type="ECO:0000256" key="1">
    <source>
        <dbReference type="ARBA" id="ARBA00007871"/>
    </source>
</evidence>
<keyword evidence="4" id="KW-0804">Transcription</keyword>
<reference evidence="6 7" key="1">
    <citation type="journal article" date="2021" name="ISME Commun">
        <title>Automated analysis of genomic sequences facilitates high-throughput and comprehensive description of bacteria.</title>
        <authorList>
            <person name="Hitch T.C.A."/>
        </authorList>
    </citation>
    <scope>NUCLEOTIDE SEQUENCE [LARGE SCALE GENOMIC DNA]</scope>
    <source>
        <strain evidence="6 7">Sanger_31</strain>
    </source>
</reference>
<evidence type="ECO:0000313" key="6">
    <source>
        <dbReference type="EMBL" id="MCU6706529.1"/>
    </source>
</evidence>
<comment type="caution">
    <text evidence="6">The sequence shown here is derived from an EMBL/GenBank/DDBJ whole genome shotgun (WGS) entry which is preliminary data.</text>
</comment>
<accession>A0AAE3LI90</accession>
<feature type="domain" description="HTH dtxR-type" evidence="5">
    <location>
        <begin position="4"/>
        <end position="66"/>
    </location>
</feature>
<proteinExistence type="inferred from homology"/>
<dbReference type="AlphaFoldDB" id="A0AAE3LI90"/>
<dbReference type="Gene3D" id="1.10.10.10">
    <property type="entry name" value="Winged helix-like DNA-binding domain superfamily/Winged helix DNA-binding domain"/>
    <property type="match status" value="1"/>
</dbReference>
<dbReference type="InterPro" id="IPR036390">
    <property type="entry name" value="WH_DNA-bd_sf"/>
</dbReference>
<sequence length="124" mass="14087">MGNIHTSGEDYLETILVLWNKQNGEVRSIDVARELNVTKPSVSNAMKILREGKFITMDENGFITLTDAGRYVAEKIYEKHLVLTEWLVSLGVDRKISEHDACKIEHVLSDESFAALKKHISEEQ</sequence>
<dbReference type="Gene3D" id="1.10.60.10">
    <property type="entry name" value="Iron dependent repressor, metal binding and dimerisation domain"/>
    <property type="match status" value="1"/>
</dbReference>
<dbReference type="InterPro" id="IPR001367">
    <property type="entry name" value="Fe_dep_repressor"/>
</dbReference>
<dbReference type="Pfam" id="PF02742">
    <property type="entry name" value="Fe_dep_repr_C"/>
    <property type="match status" value="1"/>
</dbReference>
<dbReference type="PANTHER" id="PTHR33238">
    <property type="entry name" value="IRON (METAL) DEPENDENT REPRESSOR, DTXR FAMILY"/>
    <property type="match status" value="1"/>
</dbReference>
<evidence type="ECO:0000256" key="3">
    <source>
        <dbReference type="ARBA" id="ARBA00023125"/>
    </source>
</evidence>
<evidence type="ECO:0000256" key="2">
    <source>
        <dbReference type="ARBA" id="ARBA00023015"/>
    </source>
</evidence>
<keyword evidence="3" id="KW-0238">DNA-binding</keyword>
<dbReference type="Proteomes" id="UP001208131">
    <property type="component" value="Unassembled WGS sequence"/>
</dbReference>
<name>A0AAE3LI90_9FIRM</name>
<dbReference type="Pfam" id="PF01325">
    <property type="entry name" value="Fe_dep_repress"/>
    <property type="match status" value="1"/>
</dbReference>
<dbReference type="GO" id="GO:0046983">
    <property type="term" value="F:protein dimerization activity"/>
    <property type="evidence" value="ECO:0007669"/>
    <property type="project" value="InterPro"/>
</dbReference>
<organism evidence="6 7">
    <name type="scientific">Hominimerdicola aceti</name>
    <dbReference type="NCBI Taxonomy" id="2981726"/>
    <lineage>
        <taxon>Bacteria</taxon>
        <taxon>Bacillati</taxon>
        <taxon>Bacillota</taxon>
        <taxon>Clostridia</taxon>
        <taxon>Eubacteriales</taxon>
        <taxon>Oscillospiraceae</taxon>
        <taxon>Hominimerdicola</taxon>
    </lineage>
</organism>
<dbReference type="InterPro" id="IPR022687">
    <property type="entry name" value="HTH_DTXR"/>
</dbReference>
<keyword evidence="2" id="KW-0805">Transcription regulation</keyword>
<evidence type="ECO:0000313" key="7">
    <source>
        <dbReference type="Proteomes" id="UP001208131"/>
    </source>
</evidence>